<dbReference type="InterPro" id="IPR052210">
    <property type="entry name" value="LysM1-like"/>
</dbReference>
<sequence length="156" mass="17020">MVASLITASEAVPYGGDKYGGGHYGQNCIMYEVKPGDYCYKIAMENNIPYQQFLSQNPGLDCTRLYPGQSLCLIPTSYSGWGSGWSDNGDSYNSAYQDSKSSQSSCKTYTISEGDLCSRIAYENNISVRKLLEINSHSPSWNGCSRLVAGQTICVA</sequence>
<evidence type="ECO:0000256" key="2">
    <source>
        <dbReference type="ARBA" id="ARBA00023026"/>
    </source>
</evidence>
<evidence type="ECO:0000313" key="4">
    <source>
        <dbReference type="EMBL" id="KAJ2673392.1"/>
    </source>
</evidence>
<dbReference type="InterPro" id="IPR018392">
    <property type="entry name" value="LysM"/>
</dbReference>
<dbReference type="OrthoDB" id="2281372at2759"/>
<name>A0A9W8KWW3_9FUNG</name>
<keyword evidence="2" id="KW-0843">Virulence</keyword>
<evidence type="ECO:0000259" key="3">
    <source>
        <dbReference type="PROSITE" id="PS51782"/>
    </source>
</evidence>
<dbReference type="PROSITE" id="PS51782">
    <property type="entry name" value="LYSM"/>
    <property type="match status" value="2"/>
</dbReference>
<dbReference type="Pfam" id="PF01476">
    <property type="entry name" value="LysM"/>
    <property type="match status" value="2"/>
</dbReference>
<dbReference type="EMBL" id="JANBTW010000069">
    <property type="protein sequence ID" value="KAJ2673392.1"/>
    <property type="molecule type" value="Genomic_DNA"/>
</dbReference>
<dbReference type="GO" id="GO:0008061">
    <property type="term" value="F:chitin binding"/>
    <property type="evidence" value="ECO:0007669"/>
    <property type="project" value="UniProtKB-KW"/>
</dbReference>
<feature type="domain" description="LysM" evidence="3">
    <location>
        <begin position="29"/>
        <end position="73"/>
    </location>
</feature>
<comment type="caution">
    <text evidence="4">The sequence shown here is derived from an EMBL/GenBank/DDBJ whole genome shotgun (WGS) entry which is preliminary data.</text>
</comment>
<evidence type="ECO:0000256" key="1">
    <source>
        <dbReference type="ARBA" id="ARBA00022669"/>
    </source>
</evidence>
<dbReference type="PANTHER" id="PTHR34997:SF1">
    <property type="entry name" value="PEPTIDOGLYCAN-BINDING LYSIN DOMAIN"/>
    <property type="match status" value="1"/>
</dbReference>
<dbReference type="PANTHER" id="PTHR34997">
    <property type="entry name" value="AM15"/>
    <property type="match status" value="1"/>
</dbReference>
<proteinExistence type="predicted"/>
<feature type="domain" description="LysM" evidence="3">
    <location>
        <begin position="107"/>
        <end position="155"/>
    </location>
</feature>
<dbReference type="CDD" id="cd00118">
    <property type="entry name" value="LysM"/>
    <property type="match status" value="2"/>
</dbReference>
<reference evidence="4" key="1">
    <citation type="submission" date="2022-07" db="EMBL/GenBank/DDBJ databases">
        <title>Phylogenomic reconstructions and comparative analyses of Kickxellomycotina fungi.</title>
        <authorList>
            <person name="Reynolds N.K."/>
            <person name="Stajich J.E."/>
            <person name="Barry K."/>
            <person name="Grigoriev I.V."/>
            <person name="Crous P."/>
            <person name="Smith M.E."/>
        </authorList>
    </citation>
    <scope>NUCLEOTIDE SEQUENCE</scope>
    <source>
        <strain evidence="4">NRRL 3115</strain>
    </source>
</reference>
<dbReference type="AlphaFoldDB" id="A0A9W8KWW3"/>
<evidence type="ECO:0000313" key="5">
    <source>
        <dbReference type="Proteomes" id="UP001151518"/>
    </source>
</evidence>
<dbReference type="SMART" id="SM00257">
    <property type="entry name" value="LysM"/>
    <property type="match status" value="2"/>
</dbReference>
<accession>A0A9W8KWW3</accession>
<dbReference type="SUPFAM" id="SSF54106">
    <property type="entry name" value="LysM domain"/>
    <property type="match status" value="2"/>
</dbReference>
<dbReference type="InterPro" id="IPR036779">
    <property type="entry name" value="LysM_dom_sf"/>
</dbReference>
<protein>
    <recommendedName>
        <fullName evidence="3">LysM domain-containing protein</fullName>
    </recommendedName>
</protein>
<keyword evidence="1" id="KW-0147">Chitin-binding</keyword>
<dbReference type="Gene3D" id="3.10.350.10">
    <property type="entry name" value="LysM domain"/>
    <property type="match status" value="2"/>
</dbReference>
<gene>
    <name evidence="4" type="ORF">GGI25_004727</name>
</gene>
<dbReference type="Proteomes" id="UP001151518">
    <property type="component" value="Unassembled WGS sequence"/>
</dbReference>
<organism evidence="4 5">
    <name type="scientific">Coemansia spiralis</name>
    <dbReference type="NCBI Taxonomy" id="417178"/>
    <lineage>
        <taxon>Eukaryota</taxon>
        <taxon>Fungi</taxon>
        <taxon>Fungi incertae sedis</taxon>
        <taxon>Zoopagomycota</taxon>
        <taxon>Kickxellomycotina</taxon>
        <taxon>Kickxellomycetes</taxon>
        <taxon>Kickxellales</taxon>
        <taxon>Kickxellaceae</taxon>
        <taxon>Coemansia</taxon>
    </lineage>
</organism>